<gene>
    <name evidence="8" type="primary">arhgap17b</name>
</gene>
<dbReference type="Pfam" id="PF00620">
    <property type="entry name" value="RhoGAP"/>
    <property type="match status" value="1"/>
</dbReference>
<dbReference type="GO" id="GO:0032956">
    <property type="term" value="P:regulation of actin cytoskeleton organization"/>
    <property type="evidence" value="ECO:0007669"/>
    <property type="project" value="TreeGrafter"/>
</dbReference>
<dbReference type="GO" id="GO:0035020">
    <property type="term" value="P:regulation of Rac protein signal transduction"/>
    <property type="evidence" value="ECO:0007669"/>
    <property type="project" value="TreeGrafter"/>
</dbReference>
<dbReference type="PROSITE" id="PS51021">
    <property type="entry name" value="BAR"/>
    <property type="match status" value="1"/>
</dbReference>
<keyword evidence="3" id="KW-0963">Cytoplasm</keyword>
<dbReference type="GO" id="GO:0005829">
    <property type="term" value="C:cytosol"/>
    <property type="evidence" value="ECO:0007669"/>
    <property type="project" value="UniProtKB-SubCell"/>
</dbReference>
<feature type="region of interest" description="Disordered" evidence="5">
    <location>
        <begin position="442"/>
        <end position="481"/>
    </location>
</feature>
<dbReference type="Gene3D" id="1.10.555.10">
    <property type="entry name" value="Rho GTPase activation protein"/>
    <property type="match status" value="1"/>
</dbReference>
<dbReference type="PANTHER" id="PTHR14130:SF3">
    <property type="entry name" value="RHO GTPASE-ACTIVATING PROTEIN 17"/>
    <property type="match status" value="1"/>
</dbReference>
<evidence type="ECO:0000256" key="1">
    <source>
        <dbReference type="ARBA" id="ARBA00004514"/>
    </source>
</evidence>
<reference evidence="8" key="2">
    <citation type="submission" date="2025-08" db="UniProtKB">
        <authorList>
            <consortium name="Ensembl"/>
        </authorList>
    </citation>
    <scope>IDENTIFICATION</scope>
</reference>
<keyword evidence="4" id="KW-0597">Phosphoprotein</keyword>
<keyword evidence="2" id="KW-0343">GTPase activation</keyword>
<feature type="compositionally biased region" description="Basic and acidic residues" evidence="5">
    <location>
        <begin position="467"/>
        <end position="478"/>
    </location>
</feature>
<evidence type="ECO:0000313" key="8">
    <source>
        <dbReference type="Ensembl" id="ENSENLP00000012319.1"/>
    </source>
</evidence>
<feature type="domain" description="Rho-GAP" evidence="6">
    <location>
        <begin position="233"/>
        <end position="427"/>
    </location>
</feature>
<dbReference type="FunFam" id="1.20.1270.60:FF:000053">
    <property type="entry name" value="SH3 domain-binding protein 1"/>
    <property type="match status" value="1"/>
</dbReference>
<dbReference type="Pfam" id="PF03114">
    <property type="entry name" value="BAR"/>
    <property type="match status" value="1"/>
</dbReference>
<dbReference type="InterPro" id="IPR000198">
    <property type="entry name" value="RhoGAP_dom"/>
</dbReference>
<evidence type="ECO:0000259" key="7">
    <source>
        <dbReference type="PROSITE" id="PS51021"/>
    </source>
</evidence>
<organism evidence="8 9">
    <name type="scientific">Echeneis naucrates</name>
    <name type="common">Live sharksucker</name>
    <dbReference type="NCBI Taxonomy" id="173247"/>
    <lineage>
        <taxon>Eukaryota</taxon>
        <taxon>Metazoa</taxon>
        <taxon>Chordata</taxon>
        <taxon>Craniata</taxon>
        <taxon>Vertebrata</taxon>
        <taxon>Euteleostomi</taxon>
        <taxon>Actinopterygii</taxon>
        <taxon>Neopterygii</taxon>
        <taxon>Teleostei</taxon>
        <taxon>Neoteleostei</taxon>
        <taxon>Acanthomorphata</taxon>
        <taxon>Carangaria</taxon>
        <taxon>Carangiformes</taxon>
        <taxon>Echeneidae</taxon>
        <taxon>Echeneis</taxon>
    </lineage>
</organism>
<sequence>MKKQFNRMRQLANQTVGRAEKTEVLRDDLLQIERRMELVRLVSHNTHKRLVSCLQGQLGTDTEKRHKKLPLTALSQTMQDGGSQLGDESLIGKMMDVCGEAESRLAAELMQHELQLEREILDPLNQLAEVEIPNILKQRKQLAKLVLDYDSAKTRWQQTGKSNNQAMAAKVDSLKDEMDEALNKVEICKYMTSLCIWSAQADYHRRSLAALEAAIPTIQMQQDSWMEKPAFGTALEEHLKRSNREIALPIEACVMMLLETGMKEEGLFRIAAGASKLKKLKAALDCSTSQLEEFYFDPHAVAGALKSYLRELPEPLMTFEDRHTIFTLLRPYLIVSDPDKRLQALWMTCDRLPKTHKANLRYLVKFLARLALDSEVNKMTPSNIAIVLGPNLLWAKTEGTLAEMAAATSVHVVAIIEPIIQHADWFFPEDVDFNVSGMFSMPTHPATPDPEPGLDRKRPGSLVGQDGDSHTPRKDRYLSRPNLSRSLPLTLTLPSRPKTLSRQESRGPAVAALYVVANESITVTETPTEDLPSPDFKAVP</sequence>
<evidence type="ECO:0000313" key="9">
    <source>
        <dbReference type="Proteomes" id="UP000472264"/>
    </source>
</evidence>
<dbReference type="SMART" id="SM00324">
    <property type="entry name" value="RhoGAP"/>
    <property type="match status" value="1"/>
</dbReference>
<dbReference type="InterPro" id="IPR008936">
    <property type="entry name" value="Rho_GTPase_activation_prot"/>
</dbReference>
<evidence type="ECO:0000256" key="4">
    <source>
        <dbReference type="ARBA" id="ARBA00022553"/>
    </source>
</evidence>
<feature type="domain" description="BAR" evidence="7">
    <location>
        <begin position="14"/>
        <end position="248"/>
    </location>
</feature>
<reference evidence="8" key="1">
    <citation type="submission" date="2021-04" db="EMBL/GenBank/DDBJ databases">
        <authorList>
            <consortium name="Wellcome Sanger Institute Data Sharing"/>
        </authorList>
    </citation>
    <scope>NUCLEOTIDE SEQUENCE [LARGE SCALE GENOMIC DNA]</scope>
</reference>
<evidence type="ECO:0000259" key="6">
    <source>
        <dbReference type="PROSITE" id="PS50238"/>
    </source>
</evidence>
<accession>A0A665TZF6</accession>
<dbReference type="SMART" id="SM00721">
    <property type="entry name" value="BAR"/>
    <property type="match status" value="1"/>
</dbReference>
<dbReference type="Ensembl" id="ENSENLT00000012834.1">
    <property type="protein sequence ID" value="ENSENLP00000012319.1"/>
    <property type="gene ID" value="ENSENLG00000005663.1"/>
</dbReference>
<protein>
    <submittedName>
        <fullName evidence="8">Rho GTPase-activating protein 17-like</fullName>
    </submittedName>
</protein>
<dbReference type="PROSITE" id="PS50238">
    <property type="entry name" value="RHOGAP"/>
    <property type="match status" value="1"/>
</dbReference>
<dbReference type="SUPFAM" id="SSF103657">
    <property type="entry name" value="BAR/IMD domain-like"/>
    <property type="match status" value="1"/>
</dbReference>
<dbReference type="Gene3D" id="1.20.1270.60">
    <property type="entry name" value="Arfaptin homology (AH) domain/BAR domain"/>
    <property type="match status" value="1"/>
</dbReference>
<evidence type="ECO:0000256" key="2">
    <source>
        <dbReference type="ARBA" id="ARBA00022468"/>
    </source>
</evidence>
<dbReference type="InterPro" id="IPR047165">
    <property type="entry name" value="RHG17/44/SH3BP1-like"/>
</dbReference>
<evidence type="ECO:0000256" key="5">
    <source>
        <dbReference type="SAM" id="MobiDB-lite"/>
    </source>
</evidence>
<comment type="subcellular location">
    <subcellularLocation>
        <location evidence="1">Cytoplasm</location>
        <location evidence="1">Cytosol</location>
    </subcellularLocation>
</comment>
<dbReference type="GO" id="GO:0005096">
    <property type="term" value="F:GTPase activator activity"/>
    <property type="evidence" value="ECO:0007669"/>
    <property type="project" value="UniProtKB-KW"/>
</dbReference>
<evidence type="ECO:0000256" key="3">
    <source>
        <dbReference type="ARBA" id="ARBA00022490"/>
    </source>
</evidence>
<feature type="region of interest" description="Disordered" evidence="5">
    <location>
        <begin position="488"/>
        <end position="507"/>
    </location>
</feature>
<reference evidence="8" key="3">
    <citation type="submission" date="2025-09" db="UniProtKB">
        <authorList>
            <consortium name="Ensembl"/>
        </authorList>
    </citation>
    <scope>IDENTIFICATION</scope>
</reference>
<dbReference type="GO" id="GO:0007165">
    <property type="term" value="P:signal transduction"/>
    <property type="evidence" value="ECO:0007669"/>
    <property type="project" value="InterPro"/>
</dbReference>
<keyword evidence="9" id="KW-1185">Reference proteome</keyword>
<feature type="compositionally biased region" description="Low complexity" evidence="5">
    <location>
        <begin position="488"/>
        <end position="500"/>
    </location>
</feature>
<dbReference type="InterPro" id="IPR004148">
    <property type="entry name" value="BAR_dom"/>
</dbReference>
<dbReference type="SUPFAM" id="SSF48350">
    <property type="entry name" value="GTPase activation domain, GAP"/>
    <property type="match status" value="1"/>
</dbReference>
<proteinExistence type="predicted"/>
<dbReference type="InterPro" id="IPR027267">
    <property type="entry name" value="AH/BAR_dom_sf"/>
</dbReference>
<name>A0A665TZF6_ECHNA</name>
<dbReference type="FunFam" id="1.10.555.10:FF:000001">
    <property type="entry name" value="Rho GTPase activating protein 44"/>
    <property type="match status" value="1"/>
</dbReference>
<dbReference type="AlphaFoldDB" id="A0A665TZF6"/>
<dbReference type="PANTHER" id="PTHR14130">
    <property type="entry name" value="3BP-1 RELATED RHOGAP"/>
    <property type="match status" value="1"/>
</dbReference>
<dbReference type="Proteomes" id="UP000472264">
    <property type="component" value="Chromosome 8"/>
</dbReference>
<dbReference type="CDD" id="cd04386">
    <property type="entry name" value="RhoGAP_nadrin"/>
    <property type="match status" value="1"/>
</dbReference>